<organism evidence="2 3">
    <name type="scientific">Haloarcula onubensis</name>
    <dbReference type="NCBI Taxonomy" id="2950539"/>
    <lineage>
        <taxon>Archaea</taxon>
        <taxon>Methanobacteriati</taxon>
        <taxon>Methanobacteriota</taxon>
        <taxon>Stenosarchaea group</taxon>
        <taxon>Halobacteria</taxon>
        <taxon>Halobacteriales</taxon>
        <taxon>Haloarculaceae</taxon>
        <taxon>Haloarcula</taxon>
    </lineage>
</organism>
<evidence type="ECO:0000313" key="2">
    <source>
        <dbReference type="EMBL" id="MDS0281154.1"/>
    </source>
</evidence>
<dbReference type="Proteomes" id="UP001268864">
    <property type="component" value="Unassembled WGS sequence"/>
</dbReference>
<name>A0ABU2FK75_9EURY</name>
<gene>
    <name evidence="2" type="ORF">NDI86_03400</name>
</gene>
<dbReference type="EMBL" id="JAMQOS010000001">
    <property type="protein sequence ID" value="MDS0281154.1"/>
    <property type="molecule type" value="Genomic_DNA"/>
</dbReference>
<comment type="caution">
    <text evidence="2">The sequence shown here is derived from an EMBL/GenBank/DDBJ whole genome shotgun (WGS) entry which is preliminary data.</text>
</comment>
<dbReference type="InterPro" id="IPR058272">
    <property type="entry name" value="DUF7966"/>
</dbReference>
<accession>A0ABU2FK75</accession>
<reference evidence="2 3" key="1">
    <citation type="submission" date="2022-06" db="EMBL/GenBank/DDBJ databases">
        <title>Halomicroarcula sp. a new haloarchaeum isolate from saline soil.</title>
        <authorList>
            <person name="Strakova D."/>
            <person name="Galisteo C."/>
            <person name="Sanchez-Porro C."/>
            <person name="Ventosa A."/>
        </authorList>
    </citation>
    <scope>NUCLEOTIDE SEQUENCE [LARGE SCALE GENOMIC DNA]</scope>
    <source>
        <strain evidence="2 3">S3CR25-11</strain>
    </source>
</reference>
<evidence type="ECO:0000313" key="3">
    <source>
        <dbReference type="Proteomes" id="UP001268864"/>
    </source>
</evidence>
<protein>
    <submittedName>
        <fullName evidence="2">Uncharacterized protein</fullName>
    </submittedName>
</protein>
<feature type="compositionally biased region" description="Low complexity" evidence="1">
    <location>
        <begin position="1"/>
        <end position="22"/>
    </location>
</feature>
<feature type="region of interest" description="Disordered" evidence="1">
    <location>
        <begin position="1"/>
        <end position="61"/>
    </location>
</feature>
<proteinExistence type="predicted"/>
<dbReference type="Pfam" id="PF25920">
    <property type="entry name" value="DUF7966"/>
    <property type="match status" value="1"/>
</dbReference>
<dbReference type="RefSeq" id="WP_310898990.1">
    <property type="nucleotide sequence ID" value="NZ_JAMQOS010000001.1"/>
</dbReference>
<keyword evidence="3" id="KW-1185">Reference proteome</keyword>
<evidence type="ECO:0000256" key="1">
    <source>
        <dbReference type="SAM" id="MobiDB-lite"/>
    </source>
</evidence>
<sequence length="134" mass="13583">MTESEQAKAALAALAAGESAGQSGSGTSGTTGRARGDSCESATDGPATPPGLLDSDHVADIGPDADYRTVIERAVTATEDLDSAAAFVESVGLDGLEEAVRQAEREVSGLADDGREALATFERFRVAAQGPVEE</sequence>